<dbReference type="Proteomes" id="UP000198623">
    <property type="component" value="Unassembled WGS sequence"/>
</dbReference>
<dbReference type="STRING" id="1045558.SAMN05216175_103270"/>
<evidence type="ECO:0000313" key="3">
    <source>
        <dbReference type="Proteomes" id="UP000198623"/>
    </source>
</evidence>
<name>A0A1I2P6N0_9GAMM</name>
<proteinExistence type="predicted"/>
<dbReference type="AlphaFoldDB" id="A0A1I2P6N0"/>
<protein>
    <submittedName>
        <fullName evidence="2">Phosphonoacetate hydrolase</fullName>
    </submittedName>
</protein>
<organism evidence="2 3">
    <name type="scientific">Neptunomonas qingdaonensis</name>
    <dbReference type="NCBI Taxonomy" id="1045558"/>
    <lineage>
        <taxon>Bacteria</taxon>
        <taxon>Pseudomonadati</taxon>
        <taxon>Pseudomonadota</taxon>
        <taxon>Gammaproteobacteria</taxon>
        <taxon>Oceanospirillales</taxon>
        <taxon>Oceanospirillaceae</taxon>
        <taxon>Neptunomonas</taxon>
    </lineage>
</organism>
<evidence type="ECO:0000259" key="1">
    <source>
        <dbReference type="SMART" id="SM00782"/>
    </source>
</evidence>
<sequence>MSKGRDKHQERHHDLSMFGKDLVRRCGAHCELCNASGESLSIYEVPPVAAEPSYEHCLMVCETCKEQVERPKRLDANHWRCLGTTMWSEVTAAKVTAIVILNHLAKNEPWAQELLEQAYLQPEETEWIAQWTLGAK</sequence>
<dbReference type="OrthoDB" id="9810131at2"/>
<dbReference type="RefSeq" id="WP_090725874.1">
    <property type="nucleotide sequence ID" value="NZ_FOOU01000003.1"/>
</dbReference>
<dbReference type="SMART" id="SM00782">
    <property type="entry name" value="PhnA_Zn_Ribbon"/>
    <property type="match status" value="1"/>
</dbReference>
<dbReference type="InterPro" id="IPR013991">
    <property type="entry name" value="PhnaA_N_proteobac"/>
</dbReference>
<keyword evidence="3" id="KW-1185">Reference proteome</keyword>
<reference evidence="3" key="1">
    <citation type="submission" date="2016-10" db="EMBL/GenBank/DDBJ databases">
        <authorList>
            <person name="Varghese N."/>
            <person name="Submissions S."/>
        </authorList>
    </citation>
    <scope>NUCLEOTIDE SEQUENCE [LARGE SCALE GENOMIC DNA]</scope>
    <source>
        <strain evidence="3">CGMCC 1.10971</strain>
    </source>
</reference>
<keyword evidence="2" id="KW-0378">Hydrolase</keyword>
<dbReference type="EMBL" id="FOOU01000003">
    <property type="protein sequence ID" value="SFG11130.1"/>
    <property type="molecule type" value="Genomic_DNA"/>
</dbReference>
<gene>
    <name evidence="2" type="ORF">SAMN05216175_103270</name>
</gene>
<evidence type="ECO:0000313" key="2">
    <source>
        <dbReference type="EMBL" id="SFG11130.1"/>
    </source>
</evidence>
<feature type="domain" description="PhnA protein N-terminal proteobacterial" evidence="1">
    <location>
        <begin position="21"/>
        <end position="69"/>
    </location>
</feature>
<accession>A0A1I2P6N0</accession>
<dbReference type="GO" id="GO:0016787">
    <property type="term" value="F:hydrolase activity"/>
    <property type="evidence" value="ECO:0007669"/>
    <property type="project" value="UniProtKB-KW"/>
</dbReference>